<dbReference type="InterPro" id="IPR006461">
    <property type="entry name" value="PLAC_motif_containing"/>
</dbReference>
<dbReference type="AlphaFoldDB" id="A0A445MFQ1"/>
<feature type="compositionally biased region" description="Basic and acidic residues" evidence="1">
    <location>
        <begin position="9"/>
        <end position="20"/>
    </location>
</feature>
<reference evidence="3" key="1">
    <citation type="journal article" date="2018" name="Data Brief">
        <title>Genome sequence data from 17 accessions of Ensete ventricosum, a staple food crop for millions in Ethiopia.</title>
        <authorList>
            <person name="Yemataw Z."/>
            <person name="Muzemil S."/>
            <person name="Ambachew D."/>
            <person name="Tripathi L."/>
            <person name="Tesfaye K."/>
            <person name="Chala A."/>
            <person name="Farbos A."/>
            <person name="O'Neill P."/>
            <person name="Moore K."/>
            <person name="Grant M."/>
            <person name="Studholme D.J."/>
        </authorList>
    </citation>
    <scope>NUCLEOTIDE SEQUENCE [LARGE SCALE GENOMIC DNA]</scope>
    <source>
        <tissue evidence="3">Leaf</tissue>
    </source>
</reference>
<feature type="region of interest" description="Disordered" evidence="1">
    <location>
        <begin position="1"/>
        <end position="20"/>
    </location>
</feature>
<dbReference type="GO" id="GO:0009975">
    <property type="term" value="F:cyclase activity"/>
    <property type="evidence" value="ECO:0007669"/>
    <property type="project" value="TreeGrafter"/>
</dbReference>
<name>A0A445MFQ1_ENSVE</name>
<proteinExistence type="predicted"/>
<gene>
    <name evidence="3" type="ORF">BHM03_00020343</name>
</gene>
<feature type="transmembrane region" description="Helical" evidence="2">
    <location>
        <begin position="363"/>
        <end position="382"/>
    </location>
</feature>
<keyword evidence="2" id="KW-1133">Transmembrane helix</keyword>
<dbReference type="EMBL" id="KV875830">
    <property type="protein sequence ID" value="RZR73117.1"/>
    <property type="molecule type" value="Genomic_DNA"/>
</dbReference>
<feature type="transmembrane region" description="Helical" evidence="2">
    <location>
        <begin position="259"/>
        <end position="278"/>
    </location>
</feature>
<dbReference type="InterPro" id="IPR021369">
    <property type="entry name" value="DUF2985"/>
</dbReference>
<dbReference type="PANTHER" id="PTHR31045:SF19">
    <property type="entry name" value="OS03G0299800 PROTEIN"/>
    <property type="match status" value="1"/>
</dbReference>
<dbReference type="PANTHER" id="PTHR31045">
    <property type="entry name" value="PLAC8 FAMILY PROTEIN-RELATED"/>
    <property type="match status" value="1"/>
</dbReference>
<feature type="transmembrane region" description="Helical" evidence="2">
    <location>
        <begin position="129"/>
        <end position="152"/>
    </location>
</feature>
<feature type="region of interest" description="Disordered" evidence="1">
    <location>
        <begin position="490"/>
        <end position="517"/>
    </location>
</feature>
<dbReference type="Pfam" id="PF11204">
    <property type="entry name" value="DUF2985"/>
    <property type="match status" value="1"/>
</dbReference>
<feature type="transmembrane region" description="Helical" evidence="2">
    <location>
        <begin position="221"/>
        <end position="247"/>
    </location>
</feature>
<keyword evidence="2" id="KW-0812">Transmembrane</keyword>
<evidence type="ECO:0000256" key="1">
    <source>
        <dbReference type="SAM" id="MobiDB-lite"/>
    </source>
</evidence>
<feature type="transmembrane region" description="Helical" evidence="2">
    <location>
        <begin position="333"/>
        <end position="351"/>
    </location>
</feature>
<evidence type="ECO:0000256" key="2">
    <source>
        <dbReference type="SAM" id="Phobius"/>
    </source>
</evidence>
<protein>
    <recommendedName>
        <fullName evidence="4">PLAC8 family protein</fullName>
    </recommendedName>
</protein>
<dbReference type="NCBIfam" id="TIGR01571">
    <property type="entry name" value="A_thal_Cys_rich"/>
    <property type="match status" value="1"/>
</dbReference>
<sequence>MESNGSCQRTEDTKAAIEKSETSMTTKLSCCIPIKEEQFLDRTRHVRRFLDFLKAQPSKDWFLRFDFVGRSYHVTSVKRTGSQRGGSPPPDCAPVRGCRPLRVPFVRRINWEGLIMYCKNWVKHPMNMALLVWLFFVAVGLLVLFLFMTGLLDHAIPESSERKRWTEITNQIVNALFTIMCVYQHPKLFHHLVLLCRWRSTDVAELRKVYSKNGAPRPNEWAHMMLVVLLLHTTCFSQYGLCGLYWGYSSESRPTWPQILFVVLGIAAPVAAGIYVVYGPLGKKQESETDVESRQMAVAAAPDTDLLKTRNKSVVVITKPEWVGGLFDCWDDLTVASLSVFCTLCVFGWNMERLGFGNMYVHIVTFLLLCVAPLLVFSVAAINIDDDIARYTTGITGILLCFCGLLYGGFWRIQMRKRFKLPANPFCCGYPAMTDFMQWLFCWSCSLAQEVRTGNMYDVEEDSFHQKGGEDESSKLHPLPREGGMGPLMESSSLAHSYSDPNAGKSNSKPHSNGTATNCVRINIDEAAFGGEKDDSMTPPLQPLVQLCSSSVFS</sequence>
<feature type="transmembrane region" description="Helical" evidence="2">
    <location>
        <begin position="388"/>
        <end position="410"/>
    </location>
</feature>
<accession>A0A445MFQ1</accession>
<dbReference type="Pfam" id="PF04749">
    <property type="entry name" value="PLAC8"/>
    <property type="match status" value="1"/>
</dbReference>
<evidence type="ECO:0008006" key="4">
    <source>
        <dbReference type="Google" id="ProtNLM"/>
    </source>
</evidence>
<dbReference type="GO" id="GO:0051762">
    <property type="term" value="P:sesquiterpene biosynthetic process"/>
    <property type="evidence" value="ECO:0007669"/>
    <property type="project" value="TreeGrafter"/>
</dbReference>
<dbReference type="Proteomes" id="UP000290560">
    <property type="component" value="Unassembled WGS sequence"/>
</dbReference>
<keyword evidence="2" id="KW-0472">Membrane</keyword>
<evidence type="ECO:0000313" key="3">
    <source>
        <dbReference type="EMBL" id="RZR73117.1"/>
    </source>
</evidence>
<organism evidence="3">
    <name type="scientific">Ensete ventricosum</name>
    <name type="common">Abyssinian banana</name>
    <name type="synonym">Musa ensete</name>
    <dbReference type="NCBI Taxonomy" id="4639"/>
    <lineage>
        <taxon>Eukaryota</taxon>
        <taxon>Viridiplantae</taxon>
        <taxon>Streptophyta</taxon>
        <taxon>Embryophyta</taxon>
        <taxon>Tracheophyta</taxon>
        <taxon>Spermatophyta</taxon>
        <taxon>Magnoliopsida</taxon>
        <taxon>Liliopsida</taxon>
        <taxon>Zingiberales</taxon>
        <taxon>Musaceae</taxon>
        <taxon>Ensete</taxon>
    </lineage>
</organism>